<feature type="transmembrane region" description="Helical" evidence="1">
    <location>
        <begin position="77"/>
        <end position="98"/>
    </location>
</feature>
<feature type="transmembrane region" description="Helical" evidence="1">
    <location>
        <begin position="211"/>
        <end position="232"/>
    </location>
</feature>
<keyword evidence="1" id="KW-0812">Transmembrane</keyword>
<proteinExistence type="predicted"/>
<dbReference type="InterPro" id="IPR021296">
    <property type="entry name" value="DUF2868"/>
</dbReference>
<gene>
    <name evidence="2" type="ORF">SAMN05878282_101557</name>
</gene>
<accession>A0A1N6NUQ3</accession>
<name>A0A1N6NUQ3_AQUAC</name>
<sequence length="463" mass="49773">MTESSPHPRSRLQRLWLCETIRLREEHSGPLEDGEANRLARQAGNHLAARIEARALFLATRDGQASALQHWLQGARLALLALLLLALTGGAGLAFAALGEGATINLFWALGSLLGLHLLSLLGWLLGMLAAGEHQSALGRLWLWLSEKLARDAAAAQLGPALVLLLQRQRLNRWLLGALVHGLWLLALGSALVMLLLLLSTRRYGFIWETTLLSANTFVALTHLLGSLPALLGFPLPDVDTIRASGTAALADEATRHAWAGWLLGVLLVFGLLPRALCLLLCLGCWQRGRARLALNLNDPAYRLLAERLQPQSEHLGVIDAAPAALPQSHAGSQLQASSGAVLVAVELDGARPWPPALSAAVANAGVLDSREQRQQLLDQLGRFPPARLAVAVDPRRSPDRGTLALLGELSRTAGATRIWLLPPTPGEALDSQRLGDWHEALRRLGLAFADSAPLAWLESGHD</sequence>
<evidence type="ECO:0000313" key="3">
    <source>
        <dbReference type="Proteomes" id="UP000185841"/>
    </source>
</evidence>
<reference evidence="2 3" key="1">
    <citation type="submission" date="2017-01" db="EMBL/GenBank/DDBJ databases">
        <authorList>
            <person name="Mah S.A."/>
            <person name="Swanson W.J."/>
            <person name="Moy G.W."/>
            <person name="Vacquier V.D."/>
        </authorList>
    </citation>
    <scope>NUCLEOTIDE SEQUENCE [LARGE SCALE GENOMIC DNA]</scope>
    <source>
        <strain evidence="2 3">RU36E</strain>
    </source>
</reference>
<evidence type="ECO:0000313" key="2">
    <source>
        <dbReference type="EMBL" id="SIP95824.1"/>
    </source>
</evidence>
<dbReference type="AlphaFoldDB" id="A0A1N6NUQ3"/>
<dbReference type="Proteomes" id="UP000185841">
    <property type="component" value="Unassembled WGS sequence"/>
</dbReference>
<organism evidence="2 3">
    <name type="scientific">Aquipseudomonas alcaligenes</name>
    <name type="common">Pseudomonas alcaligenes</name>
    <dbReference type="NCBI Taxonomy" id="43263"/>
    <lineage>
        <taxon>Bacteria</taxon>
        <taxon>Pseudomonadati</taxon>
        <taxon>Pseudomonadota</taxon>
        <taxon>Gammaproteobacteria</taxon>
        <taxon>Pseudomonadales</taxon>
        <taxon>Pseudomonadaceae</taxon>
        <taxon>Aquipseudomonas</taxon>
    </lineage>
</organism>
<dbReference type="RefSeq" id="WP_076423885.1">
    <property type="nucleotide sequence ID" value="NZ_FTMP01000001.1"/>
</dbReference>
<feature type="transmembrane region" description="Helical" evidence="1">
    <location>
        <begin position="259"/>
        <end position="283"/>
    </location>
</feature>
<evidence type="ECO:0000256" key="1">
    <source>
        <dbReference type="SAM" id="Phobius"/>
    </source>
</evidence>
<protein>
    <recommendedName>
        <fullName evidence="4">DUF2868 domain-containing protein</fullName>
    </recommendedName>
</protein>
<keyword evidence="1" id="KW-0472">Membrane</keyword>
<keyword evidence="1" id="KW-1133">Transmembrane helix</keyword>
<feature type="transmembrane region" description="Helical" evidence="1">
    <location>
        <begin position="104"/>
        <end position="129"/>
    </location>
</feature>
<evidence type="ECO:0008006" key="4">
    <source>
        <dbReference type="Google" id="ProtNLM"/>
    </source>
</evidence>
<feature type="transmembrane region" description="Helical" evidence="1">
    <location>
        <begin position="174"/>
        <end position="199"/>
    </location>
</feature>
<dbReference type="Pfam" id="PF11067">
    <property type="entry name" value="DUF2868"/>
    <property type="match status" value="1"/>
</dbReference>
<dbReference type="EMBL" id="FTMP01000001">
    <property type="protein sequence ID" value="SIP95824.1"/>
    <property type="molecule type" value="Genomic_DNA"/>
</dbReference>